<dbReference type="Pfam" id="PF00704">
    <property type="entry name" value="Glyco_hydro_18"/>
    <property type="match status" value="1"/>
</dbReference>
<gene>
    <name evidence="10" type="ORF">ONE63_004600</name>
</gene>
<keyword evidence="4" id="KW-1015">Disulfide bond</keyword>
<dbReference type="SMART" id="SM00494">
    <property type="entry name" value="ChtBD2"/>
    <property type="match status" value="1"/>
</dbReference>
<dbReference type="SUPFAM" id="SSF57625">
    <property type="entry name" value="Invertebrate chitin-binding proteins"/>
    <property type="match status" value="1"/>
</dbReference>
<feature type="compositionally biased region" description="Low complexity" evidence="7">
    <location>
        <begin position="80"/>
        <end position="91"/>
    </location>
</feature>
<dbReference type="InterPro" id="IPR036508">
    <property type="entry name" value="Chitin-bd_dom_sf"/>
</dbReference>
<evidence type="ECO:0000256" key="1">
    <source>
        <dbReference type="ARBA" id="ARBA00009121"/>
    </source>
</evidence>
<keyword evidence="5 6" id="KW-0326">Glycosidase</keyword>
<dbReference type="InterPro" id="IPR001579">
    <property type="entry name" value="Glyco_hydro_18_chit_AS"/>
</dbReference>
<dbReference type="SUPFAM" id="SSF51445">
    <property type="entry name" value="(Trans)glycosidases"/>
    <property type="match status" value="1"/>
</dbReference>
<dbReference type="InterPro" id="IPR001223">
    <property type="entry name" value="Glyco_hydro18_cat"/>
</dbReference>
<protein>
    <recommendedName>
        <fullName evidence="12">Chitinase</fullName>
    </recommendedName>
</protein>
<dbReference type="EMBL" id="JAPTSV010000016">
    <property type="protein sequence ID" value="KAJ1519301.1"/>
    <property type="molecule type" value="Genomic_DNA"/>
</dbReference>
<keyword evidence="11" id="KW-1185">Reference proteome</keyword>
<evidence type="ECO:0000313" key="10">
    <source>
        <dbReference type="EMBL" id="KAJ1519301.1"/>
    </source>
</evidence>
<evidence type="ECO:0000259" key="8">
    <source>
        <dbReference type="PROSITE" id="PS50940"/>
    </source>
</evidence>
<dbReference type="InterPro" id="IPR002557">
    <property type="entry name" value="Chitin-bd_dom"/>
</dbReference>
<dbReference type="PROSITE" id="PS51910">
    <property type="entry name" value="GH18_2"/>
    <property type="match status" value="1"/>
</dbReference>
<dbReference type="PROSITE" id="PS50940">
    <property type="entry name" value="CHIT_BIND_II"/>
    <property type="match status" value="1"/>
</dbReference>
<evidence type="ECO:0000256" key="6">
    <source>
        <dbReference type="RuleBase" id="RU000489"/>
    </source>
</evidence>
<comment type="similarity">
    <text evidence="1">Belongs to the glycosyl hydrolase 18 family. Chitinase class II subfamily.</text>
</comment>
<evidence type="ECO:0000256" key="7">
    <source>
        <dbReference type="SAM" id="MobiDB-lite"/>
    </source>
</evidence>
<dbReference type="PROSITE" id="PS01095">
    <property type="entry name" value="GH18_1"/>
    <property type="match status" value="1"/>
</dbReference>
<accession>A0AAV7X476</accession>
<evidence type="ECO:0000256" key="4">
    <source>
        <dbReference type="ARBA" id="ARBA00023157"/>
    </source>
</evidence>
<dbReference type="PANTHER" id="PTHR11177:SF359">
    <property type="entry name" value="CHITINASE 10-RELATED"/>
    <property type="match status" value="1"/>
</dbReference>
<feature type="region of interest" description="Disordered" evidence="7">
    <location>
        <begin position="80"/>
        <end position="102"/>
    </location>
</feature>
<reference evidence="10" key="1">
    <citation type="submission" date="2022-12" db="EMBL/GenBank/DDBJ databases">
        <title>Chromosome-level genome assembly of the bean flower thrips Megalurothrips usitatus.</title>
        <authorList>
            <person name="Ma L."/>
            <person name="Liu Q."/>
            <person name="Li H."/>
            <person name="Cai W."/>
        </authorList>
    </citation>
    <scope>NUCLEOTIDE SEQUENCE</scope>
    <source>
        <strain evidence="10">Cailab_2022a</strain>
    </source>
</reference>
<evidence type="ECO:0000313" key="11">
    <source>
        <dbReference type="Proteomes" id="UP001075354"/>
    </source>
</evidence>
<proteinExistence type="inferred from homology"/>
<dbReference type="GO" id="GO:0008061">
    <property type="term" value="F:chitin binding"/>
    <property type="evidence" value="ECO:0007669"/>
    <property type="project" value="UniProtKB-KW"/>
</dbReference>
<dbReference type="InterPro" id="IPR011583">
    <property type="entry name" value="Chitinase_II/V-like_cat"/>
</dbReference>
<dbReference type="GO" id="GO:0005576">
    <property type="term" value="C:extracellular region"/>
    <property type="evidence" value="ECO:0007669"/>
    <property type="project" value="InterPro"/>
</dbReference>
<sequence>MGMAASSDVLGVKNPSIHSGFLHESQADCTHGEFSAGDDCNSYNLCSNGELVEFHCPSGLYWNQAEKACSGDPTAGCGAAAGTDDNEAAAGPQPAVEEQDLDGSGTQWDFKVVCYFTNWAWYRPGLGRYTPDNIDPELCTHIVYGFATLDYSTLTMSVYDSWADLDNKFYEKVVAYKKKGIKVTIAIGGWNDSAGDKYSRMVRDSAARKRFVDAAVQFVDKYGFDGLDLDWEYPKCWQRAGRGQGGLRQAGCGAPRRLQAQGPAAVGCRVPQHARRRQRVRRSYPVEILGLDWRHGIRLPRQLRRPDWSRGPHELLPRRLARGF</sequence>
<dbReference type="AlphaFoldDB" id="A0AAV7X476"/>
<dbReference type="Gene3D" id="3.20.20.80">
    <property type="entry name" value="Glycosidases"/>
    <property type="match status" value="1"/>
</dbReference>
<evidence type="ECO:0000256" key="2">
    <source>
        <dbReference type="ARBA" id="ARBA00022669"/>
    </source>
</evidence>
<evidence type="ECO:0008006" key="12">
    <source>
        <dbReference type="Google" id="ProtNLM"/>
    </source>
</evidence>
<keyword evidence="3 6" id="KW-0378">Hydrolase</keyword>
<name>A0AAV7X476_9NEOP</name>
<evidence type="ECO:0000256" key="3">
    <source>
        <dbReference type="ARBA" id="ARBA00022801"/>
    </source>
</evidence>
<comment type="caution">
    <text evidence="10">The sequence shown here is derived from an EMBL/GenBank/DDBJ whole genome shotgun (WGS) entry which is preliminary data.</text>
</comment>
<evidence type="ECO:0000256" key="5">
    <source>
        <dbReference type="ARBA" id="ARBA00023295"/>
    </source>
</evidence>
<feature type="domain" description="Chitin-binding type-2" evidence="8">
    <location>
        <begin position="26"/>
        <end position="79"/>
    </location>
</feature>
<dbReference type="SMART" id="SM00636">
    <property type="entry name" value="Glyco_18"/>
    <property type="match status" value="1"/>
</dbReference>
<dbReference type="GO" id="GO:0005975">
    <property type="term" value="P:carbohydrate metabolic process"/>
    <property type="evidence" value="ECO:0007669"/>
    <property type="project" value="InterPro"/>
</dbReference>
<keyword evidence="2" id="KW-0147">Chitin-binding</keyword>
<dbReference type="GO" id="GO:0004568">
    <property type="term" value="F:chitinase activity"/>
    <property type="evidence" value="ECO:0007669"/>
    <property type="project" value="UniProtKB-ARBA"/>
</dbReference>
<evidence type="ECO:0000259" key="9">
    <source>
        <dbReference type="PROSITE" id="PS51910"/>
    </source>
</evidence>
<dbReference type="PANTHER" id="PTHR11177">
    <property type="entry name" value="CHITINASE"/>
    <property type="match status" value="1"/>
</dbReference>
<dbReference type="GO" id="GO:0006032">
    <property type="term" value="P:chitin catabolic process"/>
    <property type="evidence" value="ECO:0007669"/>
    <property type="project" value="TreeGrafter"/>
</dbReference>
<feature type="domain" description="GH18" evidence="9">
    <location>
        <begin position="110"/>
        <end position="324"/>
    </location>
</feature>
<dbReference type="Pfam" id="PF01607">
    <property type="entry name" value="CBM_14"/>
    <property type="match status" value="1"/>
</dbReference>
<dbReference type="InterPro" id="IPR017853">
    <property type="entry name" value="GH"/>
</dbReference>
<organism evidence="10 11">
    <name type="scientific">Megalurothrips usitatus</name>
    <name type="common">bean blossom thrips</name>
    <dbReference type="NCBI Taxonomy" id="439358"/>
    <lineage>
        <taxon>Eukaryota</taxon>
        <taxon>Metazoa</taxon>
        <taxon>Ecdysozoa</taxon>
        <taxon>Arthropoda</taxon>
        <taxon>Hexapoda</taxon>
        <taxon>Insecta</taxon>
        <taxon>Pterygota</taxon>
        <taxon>Neoptera</taxon>
        <taxon>Paraneoptera</taxon>
        <taxon>Thysanoptera</taxon>
        <taxon>Terebrantia</taxon>
        <taxon>Thripoidea</taxon>
        <taxon>Thripidae</taxon>
        <taxon>Megalurothrips</taxon>
    </lineage>
</organism>
<dbReference type="Gene3D" id="2.170.140.10">
    <property type="entry name" value="Chitin binding domain"/>
    <property type="match status" value="1"/>
</dbReference>
<dbReference type="InterPro" id="IPR050314">
    <property type="entry name" value="Glycosyl_Hydrlase_18"/>
</dbReference>
<dbReference type="Proteomes" id="UP001075354">
    <property type="component" value="Chromosome 16"/>
</dbReference>